<dbReference type="GO" id="GO:1902600">
    <property type="term" value="P:proton transmembrane transport"/>
    <property type="evidence" value="ECO:0007669"/>
    <property type="project" value="InterPro"/>
</dbReference>
<dbReference type="GO" id="GO:0016020">
    <property type="term" value="C:membrane"/>
    <property type="evidence" value="ECO:0007669"/>
    <property type="project" value="UniProtKB-SubCell"/>
</dbReference>
<keyword evidence="6 12" id="KW-1133">Transmembrane helix</keyword>
<comment type="similarity">
    <text evidence="2">Belongs to the monovalent cation:proton antiporter 2 (CPA2) transporter (TC 2.A.37) family.</text>
</comment>
<dbReference type="Proteomes" id="UP000824110">
    <property type="component" value="Unassembled WGS sequence"/>
</dbReference>
<proteinExistence type="inferred from homology"/>
<feature type="domain" description="Cation/H+ exchanger transmembrane" evidence="13">
    <location>
        <begin position="22"/>
        <end position="439"/>
    </location>
</feature>
<feature type="transmembrane region" description="Helical" evidence="12">
    <location>
        <begin position="351"/>
        <end position="373"/>
    </location>
</feature>
<evidence type="ECO:0000259" key="13">
    <source>
        <dbReference type="Pfam" id="PF00999"/>
    </source>
</evidence>
<reference evidence="14" key="2">
    <citation type="journal article" date="2021" name="PeerJ">
        <title>Extensive microbial diversity within the chicken gut microbiome revealed by metagenomics and culture.</title>
        <authorList>
            <person name="Gilroy R."/>
            <person name="Ravi A."/>
            <person name="Getino M."/>
            <person name="Pursley I."/>
            <person name="Horton D.L."/>
            <person name="Alikhan N.F."/>
            <person name="Baker D."/>
            <person name="Gharbi K."/>
            <person name="Hall N."/>
            <person name="Watson M."/>
            <person name="Adriaenssens E.M."/>
            <person name="Foster-Nyarko E."/>
            <person name="Jarju S."/>
            <person name="Secka A."/>
            <person name="Antonio M."/>
            <person name="Oren A."/>
            <person name="Chaudhuri R.R."/>
            <person name="La Ragione R."/>
            <person name="Hildebrand F."/>
            <person name="Pallen M.J."/>
        </authorList>
    </citation>
    <scope>NUCLEOTIDE SEQUENCE</scope>
    <source>
        <strain evidence="14">CHK195-12923</strain>
    </source>
</reference>
<keyword evidence="7" id="KW-0915">Sodium</keyword>
<dbReference type="EMBL" id="DVNE01000040">
    <property type="protein sequence ID" value="HIU61821.1"/>
    <property type="molecule type" value="Genomic_DNA"/>
</dbReference>
<keyword evidence="9 12" id="KW-0472">Membrane</keyword>
<feature type="transmembrane region" description="Helical" evidence="12">
    <location>
        <begin position="385"/>
        <end position="405"/>
    </location>
</feature>
<feature type="transmembrane region" description="Helical" evidence="12">
    <location>
        <begin position="12"/>
        <end position="30"/>
    </location>
</feature>
<dbReference type="InterPro" id="IPR006153">
    <property type="entry name" value="Cation/H_exchanger_TM"/>
</dbReference>
<feature type="transmembrane region" description="Helical" evidence="12">
    <location>
        <begin position="234"/>
        <end position="257"/>
    </location>
</feature>
<feature type="transmembrane region" description="Helical" evidence="12">
    <location>
        <begin position="417"/>
        <end position="438"/>
    </location>
</feature>
<keyword evidence="5 12" id="KW-0812">Transmembrane</keyword>
<dbReference type="Pfam" id="PF00999">
    <property type="entry name" value="Na_H_Exchanger"/>
    <property type="match status" value="1"/>
</dbReference>
<feature type="transmembrane region" description="Helical" evidence="12">
    <location>
        <begin position="158"/>
        <end position="181"/>
    </location>
</feature>
<organism evidence="14 15">
    <name type="scientific">Candidatus Coproplasma excrementigallinarum</name>
    <dbReference type="NCBI Taxonomy" id="2840747"/>
    <lineage>
        <taxon>Bacteria</taxon>
        <taxon>Bacillati</taxon>
        <taxon>Bacillota</taxon>
        <taxon>Clostridia</taxon>
        <taxon>Eubacteriales</taxon>
        <taxon>Candidatus Coproplasma</taxon>
    </lineage>
</organism>
<comment type="caution">
    <text evidence="14">The sequence shown here is derived from an EMBL/GenBank/DDBJ whole genome shotgun (WGS) entry which is preliminary data.</text>
</comment>
<protein>
    <submittedName>
        <fullName evidence="14">Cation:proton antiporter</fullName>
    </submittedName>
</protein>
<evidence type="ECO:0000256" key="3">
    <source>
        <dbReference type="ARBA" id="ARBA00022448"/>
    </source>
</evidence>
<evidence type="ECO:0000256" key="8">
    <source>
        <dbReference type="ARBA" id="ARBA00023065"/>
    </source>
</evidence>
<accession>A0A9D1SIV7</accession>
<keyword evidence="3" id="KW-0813">Transport</keyword>
<reference evidence="14" key="1">
    <citation type="submission" date="2020-10" db="EMBL/GenBank/DDBJ databases">
        <authorList>
            <person name="Gilroy R."/>
        </authorList>
    </citation>
    <scope>NUCLEOTIDE SEQUENCE</scope>
    <source>
        <strain evidence="14">CHK195-12923</strain>
    </source>
</reference>
<evidence type="ECO:0000313" key="14">
    <source>
        <dbReference type="EMBL" id="HIU61821.1"/>
    </source>
</evidence>
<gene>
    <name evidence="14" type="ORF">IAB69_04155</name>
</gene>
<dbReference type="GO" id="GO:0006814">
    <property type="term" value="P:sodium ion transport"/>
    <property type="evidence" value="ECO:0007669"/>
    <property type="project" value="UniProtKB-KW"/>
</dbReference>
<evidence type="ECO:0000256" key="2">
    <source>
        <dbReference type="ARBA" id="ARBA00005551"/>
    </source>
</evidence>
<feature type="transmembrane region" description="Helical" evidence="12">
    <location>
        <begin position="37"/>
        <end position="61"/>
    </location>
</feature>
<feature type="transmembrane region" description="Helical" evidence="12">
    <location>
        <begin position="193"/>
        <end position="214"/>
    </location>
</feature>
<dbReference type="Gene3D" id="1.20.1530.20">
    <property type="match status" value="1"/>
</dbReference>
<keyword evidence="8" id="KW-0406">Ion transport</keyword>
<evidence type="ECO:0000256" key="9">
    <source>
        <dbReference type="ARBA" id="ARBA00023136"/>
    </source>
</evidence>
<evidence type="ECO:0000256" key="10">
    <source>
        <dbReference type="ARBA" id="ARBA00023201"/>
    </source>
</evidence>
<feature type="compositionally biased region" description="Acidic residues" evidence="11">
    <location>
        <begin position="470"/>
        <end position="484"/>
    </location>
</feature>
<feature type="region of interest" description="Disordered" evidence="11">
    <location>
        <begin position="463"/>
        <end position="491"/>
    </location>
</feature>
<evidence type="ECO:0000256" key="7">
    <source>
        <dbReference type="ARBA" id="ARBA00023053"/>
    </source>
</evidence>
<sequence length="491" mass="51759">MVFYVNHPLGYVMIIAIILLATKLFGLLFRKMHLPEVLGFIIAGIVIGPSIFGQFCGYTLIGFESDVKDGLYKALFALESIVDSTTGELTRSNETVLVLSKVGVILIMFSAGLETNIKDLKNTGLASVLMACAGVAVPFVLGLVISLPFGSIGLGTANIFRCVFIGTILTATSVAITVSVLKELGKINTKLGTTIVSAAVIDDVIGIVVLSIVTSIARSGSVTAENGFEAFKGTIYGTIIMIVAFFVVAIAIGFGINKLFRWLEKKWPHTHRLPIFSLVICFIYSWLAEEIFGVADITGAFLAGVVIATVVNSGEYVDSKVNVNTYTIFAPIFFANIGISNIDFSDVGGTILLFSVLAVLMGLIGKIVGCGAVAKGFGYNWRQSAIGGVGMMARGEVALIVTQTVTDKTLGEHALGGEFMIMTVLLILASSILTPILLKVLYSKELPLQQGPCGKMPEGVAELSVSDADAGADAEEGGEAEGEESSAAHKA</sequence>
<dbReference type="PANTHER" id="PTHR43562">
    <property type="entry name" value="NAPA-TYPE SODIUM/HYDROGEN ANTIPORTER"/>
    <property type="match status" value="1"/>
</dbReference>
<comment type="subcellular location">
    <subcellularLocation>
        <location evidence="1">Membrane</location>
        <topology evidence="1">Multi-pass membrane protein</topology>
    </subcellularLocation>
</comment>
<feature type="transmembrane region" description="Helical" evidence="12">
    <location>
        <begin position="323"/>
        <end position="339"/>
    </location>
</feature>
<feature type="transmembrane region" description="Helical" evidence="12">
    <location>
        <begin position="293"/>
        <end position="311"/>
    </location>
</feature>
<evidence type="ECO:0000313" key="15">
    <source>
        <dbReference type="Proteomes" id="UP000824110"/>
    </source>
</evidence>
<name>A0A9D1SIV7_9FIRM</name>
<evidence type="ECO:0000256" key="5">
    <source>
        <dbReference type="ARBA" id="ARBA00022692"/>
    </source>
</evidence>
<dbReference type="PANTHER" id="PTHR43562:SF3">
    <property type="entry name" value="SODIUM ION_PROTON EXCHANGER (EUROFUNG)"/>
    <property type="match status" value="1"/>
</dbReference>
<feature type="transmembrane region" description="Helical" evidence="12">
    <location>
        <begin position="95"/>
        <end position="113"/>
    </location>
</feature>
<dbReference type="GO" id="GO:0015297">
    <property type="term" value="F:antiporter activity"/>
    <property type="evidence" value="ECO:0007669"/>
    <property type="project" value="UniProtKB-KW"/>
</dbReference>
<keyword evidence="4" id="KW-0050">Antiport</keyword>
<feature type="transmembrane region" description="Helical" evidence="12">
    <location>
        <begin position="125"/>
        <end position="146"/>
    </location>
</feature>
<feature type="transmembrane region" description="Helical" evidence="12">
    <location>
        <begin position="269"/>
        <end position="287"/>
    </location>
</feature>
<dbReference type="InterPro" id="IPR038770">
    <property type="entry name" value="Na+/solute_symporter_sf"/>
</dbReference>
<evidence type="ECO:0000256" key="4">
    <source>
        <dbReference type="ARBA" id="ARBA00022449"/>
    </source>
</evidence>
<evidence type="ECO:0000256" key="6">
    <source>
        <dbReference type="ARBA" id="ARBA00022989"/>
    </source>
</evidence>
<evidence type="ECO:0000256" key="12">
    <source>
        <dbReference type="SAM" id="Phobius"/>
    </source>
</evidence>
<keyword evidence="10" id="KW-0739">Sodium transport</keyword>
<evidence type="ECO:0000256" key="11">
    <source>
        <dbReference type="SAM" id="MobiDB-lite"/>
    </source>
</evidence>
<evidence type="ECO:0000256" key="1">
    <source>
        <dbReference type="ARBA" id="ARBA00004141"/>
    </source>
</evidence>
<dbReference type="AlphaFoldDB" id="A0A9D1SIV7"/>